<dbReference type="AlphaFoldDB" id="L7ISG7"/>
<name>L7ISG7_PYRO1</name>
<dbReference type="EMBL" id="JH795333">
    <property type="protein sequence ID" value="ELQ58881.1"/>
    <property type="molecule type" value="Genomic_DNA"/>
</dbReference>
<gene>
    <name evidence="2" type="ORF">OOW_P131scaffold01475g1</name>
</gene>
<feature type="region of interest" description="Disordered" evidence="1">
    <location>
        <begin position="106"/>
        <end position="134"/>
    </location>
</feature>
<sequence length="146" mass="15666">MSSALGISASAPTPSPMLSAAIFARGGPRPVGFRGLSGEAIVMLRKALADTAVYRDKNKRYLSLQIQVGAQFRTVGVDGLNKTLECLSNVLTSTLDERIIRPSLLNPHQQSGTTNIGQVQAHRNNNGGERGLTRHDGVDFWDPLAL</sequence>
<accession>L7ISG7</accession>
<evidence type="ECO:0000256" key="1">
    <source>
        <dbReference type="SAM" id="MobiDB-lite"/>
    </source>
</evidence>
<protein>
    <submittedName>
        <fullName evidence="2">Uncharacterized protein</fullName>
    </submittedName>
</protein>
<proteinExistence type="predicted"/>
<evidence type="ECO:0000313" key="2">
    <source>
        <dbReference type="EMBL" id="ELQ58881.1"/>
    </source>
</evidence>
<reference evidence="2" key="1">
    <citation type="journal article" date="2012" name="PLoS Genet.">
        <title>Comparative analysis of the genomes of two field isolates of the rice blast fungus Magnaporthe oryzae.</title>
        <authorList>
            <person name="Xue M."/>
            <person name="Yang J."/>
            <person name="Li Z."/>
            <person name="Hu S."/>
            <person name="Yao N."/>
            <person name="Dean R.A."/>
            <person name="Zhao W."/>
            <person name="Shen M."/>
            <person name="Zhang H."/>
            <person name="Li C."/>
            <person name="Liu L."/>
            <person name="Cao L."/>
            <person name="Xu X."/>
            <person name="Xing Y."/>
            <person name="Hsiang T."/>
            <person name="Zhang Z."/>
            <person name="Xu J.R."/>
            <person name="Peng Y.L."/>
        </authorList>
    </citation>
    <scope>NUCLEOTIDE SEQUENCE [LARGE SCALE GENOMIC DNA]</scope>
    <source>
        <strain evidence="2">P131</strain>
    </source>
</reference>
<organism>
    <name type="scientific">Pyricularia oryzae (strain P131)</name>
    <name type="common">Rice blast fungus</name>
    <name type="synonym">Magnaporthe oryzae</name>
    <dbReference type="NCBI Taxonomy" id="1143193"/>
    <lineage>
        <taxon>Eukaryota</taxon>
        <taxon>Fungi</taxon>
        <taxon>Dikarya</taxon>
        <taxon>Ascomycota</taxon>
        <taxon>Pezizomycotina</taxon>
        <taxon>Sordariomycetes</taxon>
        <taxon>Sordariomycetidae</taxon>
        <taxon>Magnaporthales</taxon>
        <taxon>Pyriculariaceae</taxon>
        <taxon>Pyricularia</taxon>
    </lineage>
</organism>
<feature type="compositionally biased region" description="Polar residues" evidence="1">
    <location>
        <begin position="106"/>
        <end position="127"/>
    </location>
</feature>